<dbReference type="PANTHER" id="PTHR10027:SF23">
    <property type="entry name" value="POTASSIUM CHANNEL SUBFAMILY U MEMBER 1"/>
    <property type="match status" value="1"/>
</dbReference>
<dbReference type="InterPro" id="IPR047871">
    <property type="entry name" value="K_chnl_Slo-like"/>
</dbReference>
<keyword evidence="10" id="KW-0406">Ion transport</keyword>
<keyword evidence="9 13" id="KW-1133">Transmembrane helix</keyword>
<gene>
    <name evidence="15" type="ORF">chiPu_0016875</name>
</gene>
<evidence type="ECO:0000256" key="4">
    <source>
        <dbReference type="ARBA" id="ARBA00022538"/>
    </source>
</evidence>
<keyword evidence="7" id="KW-0851">Voltage-gated channel</keyword>
<keyword evidence="5 13" id="KW-0812">Transmembrane</keyword>
<evidence type="ECO:0000256" key="13">
    <source>
        <dbReference type="SAM" id="Phobius"/>
    </source>
</evidence>
<keyword evidence="16" id="KW-1185">Reference proteome</keyword>
<feature type="transmembrane region" description="Helical" evidence="13">
    <location>
        <begin position="6"/>
        <end position="23"/>
    </location>
</feature>
<evidence type="ECO:0000256" key="10">
    <source>
        <dbReference type="ARBA" id="ARBA00023065"/>
    </source>
</evidence>
<dbReference type="InterPro" id="IPR027359">
    <property type="entry name" value="Volt_channel_dom_sf"/>
</dbReference>
<comment type="subcellular location">
    <subcellularLocation>
        <location evidence="1">Cell membrane</location>
        <topology evidence="1">Multi-pass membrane protein</topology>
    </subcellularLocation>
</comment>
<protein>
    <recommendedName>
        <fullName evidence="14">RCK N-terminal domain-containing protein</fullName>
    </recommendedName>
</protein>
<keyword evidence="11 13" id="KW-0472">Membrane</keyword>
<reference evidence="15 16" key="1">
    <citation type="journal article" date="2018" name="Nat. Ecol. Evol.">
        <title>Shark genomes provide insights into elasmobranch evolution and the origin of vertebrates.</title>
        <authorList>
            <person name="Hara Y"/>
            <person name="Yamaguchi K"/>
            <person name="Onimaru K"/>
            <person name="Kadota M"/>
            <person name="Koyanagi M"/>
            <person name="Keeley SD"/>
            <person name="Tatsumi K"/>
            <person name="Tanaka K"/>
            <person name="Motone F"/>
            <person name="Kageyama Y"/>
            <person name="Nozu R"/>
            <person name="Adachi N"/>
            <person name="Nishimura O"/>
            <person name="Nakagawa R"/>
            <person name="Tanegashima C"/>
            <person name="Kiyatake I"/>
            <person name="Matsumoto R"/>
            <person name="Murakumo K"/>
            <person name="Nishida K"/>
            <person name="Terakita A"/>
            <person name="Kuratani S"/>
            <person name="Sato K"/>
            <person name="Hyodo S Kuraku.S."/>
        </authorList>
    </citation>
    <scope>NUCLEOTIDE SEQUENCE [LARGE SCALE GENOMIC DNA]</scope>
</reference>
<dbReference type="Gene3D" id="1.20.120.350">
    <property type="entry name" value="Voltage-gated potassium channels. Chain C"/>
    <property type="match status" value="1"/>
</dbReference>
<evidence type="ECO:0000313" key="16">
    <source>
        <dbReference type="Proteomes" id="UP000287033"/>
    </source>
</evidence>
<dbReference type="Gene3D" id="3.40.50.720">
    <property type="entry name" value="NAD(P)-binding Rossmann-like Domain"/>
    <property type="match status" value="1"/>
</dbReference>
<evidence type="ECO:0000256" key="2">
    <source>
        <dbReference type="ARBA" id="ARBA00022448"/>
    </source>
</evidence>
<dbReference type="EMBL" id="BEZZ01001166">
    <property type="protein sequence ID" value="GCC38361.1"/>
    <property type="molecule type" value="Genomic_DNA"/>
</dbReference>
<dbReference type="PANTHER" id="PTHR10027">
    <property type="entry name" value="CALCIUM-ACTIVATED POTASSIUM CHANNEL ALPHA CHAIN"/>
    <property type="match status" value="1"/>
</dbReference>
<dbReference type="PRINTS" id="PR01449">
    <property type="entry name" value="BKCHANNELA"/>
</dbReference>
<evidence type="ECO:0000256" key="11">
    <source>
        <dbReference type="ARBA" id="ARBA00023136"/>
    </source>
</evidence>
<dbReference type="InterPro" id="IPR003148">
    <property type="entry name" value="RCK_N"/>
</dbReference>
<evidence type="ECO:0000259" key="14">
    <source>
        <dbReference type="PROSITE" id="PS51201"/>
    </source>
</evidence>
<dbReference type="FunFam" id="3.40.50.720:FF:000005">
    <property type="entry name" value="calcium-activated potassium channel subunit alpha-1 isoform X6"/>
    <property type="match status" value="1"/>
</dbReference>
<dbReference type="STRING" id="137246.A0A401T6R8"/>
<evidence type="ECO:0000256" key="1">
    <source>
        <dbReference type="ARBA" id="ARBA00004651"/>
    </source>
</evidence>
<evidence type="ECO:0000256" key="7">
    <source>
        <dbReference type="ARBA" id="ARBA00022882"/>
    </source>
</evidence>
<dbReference type="GO" id="GO:0005267">
    <property type="term" value="F:potassium channel activity"/>
    <property type="evidence" value="ECO:0007669"/>
    <property type="project" value="UniProtKB-KW"/>
</dbReference>
<evidence type="ECO:0000313" key="15">
    <source>
        <dbReference type="EMBL" id="GCC38361.1"/>
    </source>
</evidence>
<evidence type="ECO:0000256" key="3">
    <source>
        <dbReference type="ARBA" id="ARBA00022475"/>
    </source>
</evidence>
<evidence type="ECO:0000256" key="8">
    <source>
        <dbReference type="ARBA" id="ARBA00022958"/>
    </source>
</evidence>
<accession>A0A401T6R8</accession>
<keyword evidence="2" id="KW-0813">Transport</keyword>
<name>A0A401T6R8_CHIPU</name>
<dbReference type="Proteomes" id="UP000287033">
    <property type="component" value="Unassembled WGS sequence"/>
</dbReference>
<organism evidence="15 16">
    <name type="scientific">Chiloscyllium punctatum</name>
    <name type="common">Brownbanded bambooshark</name>
    <name type="synonym">Hemiscyllium punctatum</name>
    <dbReference type="NCBI Taxonomy" id="137246"/>
    <lineage>
        <taxon>Eukaryota</taxon>
        <taxon>Metazoa</taxon>
        <taxon>Chordata</taxon>
        <taxon>Craniata</taxon>
        <taxon>Vertebrata</taxon>
        <taxon>Chondrichthyes</taxon>
        <taxon>Elasmobranchii</taxon>
        <taxon>Galeomorphii</taxon>
        <taxon>Galeoidea</taxon>
        <taxon>Orectolobiformes</taxon>
        <taxon>Hemiscylliidae</taxon>
        <taxon>Chiloscyllium</taxon>
    </lineage>
</organism>
<evidence type="ECO:0000256" key="9">
    <source>
        <dbReference type="ARBA" id="ARBA00022989"/>
    </source>
</evidence>
<keyword evidence="4" id="KW-0633">Potassium transport</keyword>
<sequence>MWWGAIGSSFTVFIGGMLFILLYRGLRTAWDLLSGFTHGQKPKWARRKSLLQSHEISIVGKHKISNIVLEKRVQGLTPEEIARLNATETSNIRDVNLMHAVQEWAQRMISAQSLIGQGLFIAAQDKLQFWFELNSVVDFFTIPPVIVALYFRKDCIGLRFMRSLRLLQLPEILQYLRILKRKYVIVCGHITRNSIHDFLKDFTRKEREESLTDIVVMENFNPGLELQALFKRHTTQMKFFQGSVLSPSDLDRIRPDNADACLILADKNCLNPEAEDSANIMRAIAVKQYCPEIRVIAQVLQYHSKAYLQNIPSWDMKKRDSVICLSELKMGFIAQNCIVPGFSTLLANLFVKNTQVVHKTGNWLEIYKEGLSQEIYTEFLSDSFVGMPFNSVCDILINPDPSILIQEHTLGFFIAKKRTLVQRANIYCIECHQDIVDPRRIKKCGCKRTYDNEKLHYSVIRSQSLGVLPRQGASLEK</sequence>
<dbReference type="OrthoDB" id="10035564at2759"/>
<feature type="domain" description="RCK N-terminal" evidence="14">
    <location>
        <begin position="181"/>
        <end position="323"/>
    </location>
</feature>
<keyword evidence="6" id="KW-0631">Potassium channel</keyword>
<proteinExistence type="predicted"/>
<dbReference type="InterPro" id="IPR003929">
    <property type="entry name" value="K_chnl_BK_asu"/>
</dbReference>
<dbReference type="OMA" id="IAQNCIV"/>
<comment type="caution">
    <text evidence="15">The sequence shown here is derived from an EMBL/GenBank/DDBJ whole genome shotgun (WGS) entry which is preliminary data.</text>
</comment>
<dbReference type="GO" id="GO:0005886">
    <property type="term" value="C:plasma membrane"/>
    <property type="evidence" value="ECO:0007669"/>
    <property type="project" value="UniProtKB-SubCell"/>
</dbReference>
<evidence type="ECO:0000256" key="5">
    <source>
        <dbReference type="ARBA" id="ARBA00022692"/>
    </source>
</evidence>
<evidence type="ECO:0000256" key="12">
    <source>
        <dbReference type="ARBA" id="ARBA00023303"/>
    </source>
</evidence>
<dbReference type="Pfam" id="PF03493">
    <property type="entry name" value="BK_channel_a"/>
    <property type="match status" value="1"/>
</dbReference>
<evidence type="ECO:0000256" key="6">
    <source>
        <dbReference type="ARBA" id="ARBA00022826"/>
    </source>
</evidence>
<dbReference type="Pfam" id="PF22614">
    <property type="entry name" value="Slo-like_RCK"/>
    <property type="match status" value="1"/>
</dbReference>
<dbReference type="PROSITE" id="PS51201">
    <property type="entry name" value="RCK_N"/>
    <property type="match status" value="1"/>
</dbReference>
<dbReference type="SUPFAM" id="SSF51735">
    <property type="entry name" value="NAD(P)-binding Rossmann-fold domains"/>
    <property type="match status" value="1"/>
</dbReference>
<keyword evidence="3" id="KW-1003">Cell membrane</keyword>
<dbReference type="GO" id="GO:0034702">
    <property type="term" value="C:monoatomic ion channel complex"/>
    <property type="evidence" value="ECO:0007669"/>
    <property type="project" value="UniProtKB-KW"/>
</dbReference>
<keyword evidence="8" id="KW-0630">Potassium</keyword>
<dbReference type="InterPro" id="IPR036291">
    <property type="entry name" value="NAD(P)-bd_dom_sf"/>
</dbReference>
<dbReference type="AlphaFoldDB" id="A0A401T6R8"/>
<keyword evidence="12" id="KW-0407">Ion channel</keyword>